<keyword evidence="10" id="KW-0999">Mitochondrion inner membrane</keyword>
<dbReference type="InterPro" id="IPR029035">
    <property type="entry name" value="DHS-like_NAD/FAD-binding_dom"/>
</dbReference>
<dbReference type="InterPro" id="IPR024605">
    <property type="entry name" value="NADP_transhyd_a_C"/>
</dbReference>
<feature type="transmembrane region" description="Helical" evidence="24">
    <location>
        <begin position="544"/>
        <end position="564"/>
    </location>
</feature>
<evidence type="ECO:0000256" key="16">
    <source>
        <dbReference type="ARBA" id="ARBA00023027"/>
    </source>
</evidence>
<dbReference type="NCBIfam" id="TIGR00561">
    <property type="entry name" value="pntA"/>
    <property type="match status" value="1"/>
</dbReference>
<feature type="transmembrane region" description="Helical" evidence="24">
    <location>
        <begin position="843"/>
        <end position="865"/>
    </location>
</feature>
<organism evidence="27 28">
    <name type="scientific">Coprinellus micaceus</name>
    <name type="common">Glistening ink-cap mushroom</name>
    <name type="synonym">Coprinus micaceus</name>
    <dbReference type="NCBI Taxonomy" id="71717"/>
    <lineage>
        <taxon>Eukaryota</taxon>
        <taxon>Fungi</taxon>
        <taxon>Dikarya</taxon>
        <taxon>Basidiomycota</taxon>
        <taxon>Agaricomycotina</taxon>
        <taxon>Agaricomycetes</taxon>
        <taxon>Agaricomycetidae</taxon>
        <taxon>Agaricales</taxon>
        <taxon>Agaricineae</taxon>
        <taxon>Psathyrellaceae</taxon>
        <taxon>Coprinellus</taxon>
    </lineage>
</organism>
<comment type="caution">
    <text evidence="27">The sequence shown here is derived from an EMBL/GenBank/DDBJ whole genome shotgun (WGS) entry which is preliminary data.</text>
</comment>
<evidence type="ECO:0000256" key="3">
    <source>
        <dbReference type="ARBA" id="ARBA00005624"/>
    </source>
</evidence>
<dbReference type="Pfam" id="PF05222">
    <property type="entry name" value="AlaDh_PNT_N"/>
    <property type="match status" value="1"/>
</dbReference>
<evidence type="ECO:0000313" key="28">
    <source>
        <dbReference type="Proteomes" id="UP000298030"/>
    </source>
</evidence>
<protein>
    <recommendedName>
        <fullName evidence="22">NAD(P) transhydrogenase, mitochondrial</fullName>
        <ecNumber evidence="5">7.1.1.1</ecNumber>
    </recommendedName>
    <alternativeName>
        <fullName evidence="23">Nicotinamide nucleotide transhydrogenase</fullName>
    </alternativeName>
</protein>
<evidence type="ECO:0000256" key="1">
    <source>
        <dbReference type="ARBA" id="ARBA00004292"/>
    </source>
</evidence>
<feature type="transmembrane region" description="Helical" evidence="24">
    <location>
        <begin position="788"/>
        <end position="807"/>
    </location>
</feature>
<proteinExistence type="inferred from homology"/>
<evidence type="ECO:0000259" key="25">
    <source>
        <dbReference type="SMART" id="SM01002"/>
    </source>
</evidence>
<keyword evidence="7" id="KW-0997">Cell inner membrane</keyword>
<dbReference type="InterPro" id="IPR007698">
    <property type="entry name" value="AlaDH/PNT_NAD(H)-bd"/>
</dbReference>
<keyword evidence="14 24" id="KW-1133">Transmembrane helix</keyword>
<evidence type="ECO:0000256" key="8">
    <source>
        <dbReference type="ARBA" id="ARBA00022692"/>
    </source>
</evidence>
<dbReference type="STRING" id="71717.A0A4Y7TQZ2"/>
<dbReference type="SMART" id="SM01003">
    <property type="entry name" value="AlaDh_PNT_N"/>
    <property type="match status" value="1"/>
</dbReference>
<dbReference type="PANTHER" id="PTHR10160">
    <property type="entry name" value="NAD(P) TRANSHYDROGENASE"/>
    <property type="match status" value="1"/>
</dbReference>
<evidence type="ECO:0000256" key="11">
    <source>
        <dbReference type="ARBA" id="ARBA00022857"/>
    </source>
</evidence>
<dbReference type="PROSITE" id="PS00836">
    <property type="entry name" value="ALADH_PNT_1"/>
    <property type="match status" value="1"/>
</dbReference>
<keyword evidence="8 24" id="KW-0812">Transmembrane</keyword>
<keyword evidence="9" id="KW-0547">Nucleotide-binding</keyword>
<evidence type="ECO:0000256" key="24">
    <source>
        <dbReference type="SAM" id="Phobius"/>
    </source>
</evidence>
<evidence type="ECO:0000256" key="2">
    <source>
        <dbReference type="ARBA" id="ARBA00004429"/>
    </source>
</evidence>
<dbReference type="Pfam" id="PF02233">
    <property type="entry name" value="PNTB"/>
    <property type="match status" value="1"/>
</dbReference>
<dbReference type="InterPro" id="IPR026255">
    <property type="entry name" value="NADP_transhyd_a"/>
</dbReference>
<dbReference type="SUPFAM" id="SSF51735">
    <property type="entry name" value="NAD(P)-binding Rossmann-fold domains"/>
    <property type="match status" value="1"/>
</dbReference>
<feature type="transmembrane region" description="Helical" evidence="24">
    <location>
        <begin position="691"/>
        <end position="711"/>
    </location>
</feature>
<evidence type="ECO:0000256" key="23">
    <source>
        <dbReference type="ARBA" id="ARBA00079255"/>
    </source>
</evidence>
<comment type="similarity">
    <text evidence="21">In the C-terminal section; belongs to the PNT beta subunit family.</text>
</comment>
<evidence type="ECO:0000256" key="15">
    <source>
        <dbReference type="ARBA" id="ARBA00022990"/>
    </source>
</evidence>
<feature type="transmembrane region" description="Helical" evidence="24">
    <location>
        <begin position="660"/>
        <end position="679"/>
    </location>
</feature>
<keyword evidence="28" id="KW-1185">Reference proteome</keyword>
<evidence type="ECO:0000256" key="14">
    <source>
        <dbReference type="ARBA" id="ARBA00022989"/>
    </source>
</evidence>
<dbReference type="FunFam" id="3.40.50.1220:FF:000002">
    <property type="entry name" value="NAD(P) transhydrogenase subunit beta"/>
    <property type="match status" value="1"/>
</dbReference>
<dbReference type="Pfam" id="PF01262">
    <property type="entry name" value="AlaDh_PNT_C"/>
    <property type="match status" value="1"/>
</dbReference>
<dbReference type="NCBIfam" id="NF006942">
    <property type="entry name" value="PRK09424.1"/>
    <property type="match status" value="1"/>
</dbReference>
<keyword evidence="17" id="KW-0496">Mitochondrion</keyword>
<dbReference type="GO" id="GO:0006740">
    <property type="term" value="P:NADPH regeneration"/>
    <property type="evidence" value="ECO:0007669"/>
    <property type="project" value="TreeGrafter"/>
</dbReference>
<dbReference type="InterPro" id="IPR034300">
    <property type="entry name" value="PNTB-like"/>
</dbReference>
<name>A0A4Y7TQZ2_COPMI</name>
<evidence type="ECO:0000256" key="6">
    <source>
        <dbReference type="ARBA" id="ARBA00022475"/>
    </source>
</evidence>
<feature type="domain" description="Alanine dehydrogenase/pyridine nucleotide transhydrogenase N-terminal" evidence="26">
    <location>
        <begin position="66"/>
        <end position="201"/>
    </location>
</feature>
<dbReference type="AlphaFoldDB" id="A0A4Y7TQZ2"/>
<feature type="transmembrane region" description="Helical" evidence="24">
    <location>
        <begin position="819"/>
        <end position="837"/>
    </location>
</feature>
<dbReference type="SUPFAM" id="SSF52283">
    <property type="entry name" value="Formate/glycerate dehydrogenase catalytic domain-like"/>
    <property type="match status" value="1"/>
</dbReference>
<evidence type="ECO:0000256" key="20">
    <source>
        <dbReference type="ARBA" id="ARBA00054910"/>
    </source>
</evidence>
<evidence type="ECO:0000256" key="17">
    <source>
        <dbReference type="ARBA" id="ARBA00023128"/>
    </source>
</evidence>
<dbReference type="PROSITE" id="PS00837">
    <property type="entry name" value="ALADH_PNT_2"/>
    <property type="match status" value="1"/>
</dbReference>
<dbReference type="Gene3D" id="3.40.50.1220">
    <property type="entry name" value="TPP-binding domain"/>
    <property type="match status" value="1"/>
</dbReference>
<evidence type="ECO:0000256" key="19">
    <source>
        <dbReference type="ARBA" id="ARBA00048202"/>
    </source>
</evidence>
<accession>A0A4Y7TQZ2</accession>
<dbReference type="InterPro" id="IPR008143">
    <property type="entry name" value="Ala_DH/PNT_CS2"/>
</dbReference>
<comment type="subcellular location">
    <subcellularLocation>
        <location evidence="2">Cell inner membrane</location>
        <topology evidence="2">Multi-pass membrane protein</topology>
    </subcellularLocation>
    <subcellularLocation>
        <location evidence="1">Mitochondrion inner membrane</location>
        <topology evidence="1">Multi-pass membrane protein</topology>
        <orientation evidence="1">Matrix side</orientation>
    </subcellularLocation>
</comment>
<dbReference type="SMART" id="SM01002">
    <property type="entry name" value="AlaDh_PNT_C"/>
    <property type="match status" value="1"/>
</dbReference>
<comment type="catalytic activity">
    <reaction evidence="19">
        <text>NAD(+) + NADPH + H(+)(in) = NADH + NADP(+) + H(+)(out)</text>
        <dbReference type="Rhea" id="RHEA:47992"/>
        <dbReference type="ChEBI" id="CHEBI:15378"/>
        <dbReference type="ChEBI" id="CHEBI:57540"/>
        <dbReference type="ChEBI" id="CHEBI:57783"/>
        <dbReference type="ChEBI" id="CHEBI:57945"/>
        <dbReference type="ChEBI" id="CHEBI:58349"/>
        <dbReference type="EC" id="7.1.1.1"/>
    </reaction>
</comment>
<keyword evidence="16" id="KW-0520">NAD</keyword>
<dbReference type="Gene3D" id="3.40.50.720">
    <property type="entry name" value="NAD(P)-binding Rossmann-like Domain"/>
    <property type="match status" value="2"/>
</dbReference>
<dbReference type="InterPro" id="IPR036291">
    <property type="entry name" value="NAD(P)-bd_dom_sf"/>
</dbReference>
<feature type="transmembrane region" description="Helical" evidence="24">
    <location>
        <begin position="610"/>
        <end position="628"/>
    </location>
</feature>
<dbReference type="PANTHER" id="PTHR10160:SF19">
    <property type="entry name" value="PROTON-TRANSLOCATING NAD(P)(+) TRANSHYDROGENASE"/>
    <property type="match status" value="1"/>
</dbReference>
<dbReference type="OrthoDB" id="37244at2759"/>
<feature type="transmembrane region" description="Helical" evidence="24">
    <location>
        <begin position="723"/>
        <end position="744"/>
    </location>
</feature>
<keyword evidence="11" id="KW-0521">NADP</keyword>
<keyword evidence="13" id="KW-1278">Translocase</keyword>
<feature type="domain" description="Alanine dehydrogenase/pyridine nucleotide transhydrogenase NAD(H)-binding" evidence="25">
    <location>
        <begin position="210"/>
        <end position="374"/>
    </location>
</feature>
<feature type="transmembrane region" description="Helical" evidence="24">
    <location>
        <begin position="517"/>
        <end position="538"/>
    </location>
</feature>
<comment type="similarity">
    <text evidence="3">In the N-terminal section; belongs to the AlaDH/PNT family.</text>
</comment>
<keyword evidence="6" id="KW-1003">Cell membrane</keyword>
<dbReference type="GO" id="GO:0005886">
    <property type="term" value="C:plasma membrane"/>
    <property type="evidence" value="ECO:0007669"/>
    <property type="project" value="UniProtKB-SubCell"/>
</dbReference>
<feature type="transmembrane region" description="Helical" evidence="24">
    <location>
        <begin position="765"/>
        <end position="782"/>
    </location>
</feature>
<dbReference type="GO" id="GO:0008750">
    <property type="term" value="F:proton-translocating NAD(P)+ transhydrogenase activity"/>
    <property type="evidence" value="ECO:0007669"/>
    <property type="project" value="UniProtKB-EC"/>
</dbReference>
<evidence type="ECO:0000256" key="10">
    <source>
        <dbReference type="ARBA" id="ARBA00022792"/>
    </source>
</evidence>
<dbReference type="SUPFAM" id="SSF52467">
    <property type="entry name" value="DHS-like NAD/FAD-binding domain"/>
    <property type="match status" value="1"/>
</dbReference>
<dbReference type="CDD" id="cd05304">
    <property type="entry name" value="Rubrum_tdh"/>
    <property type="match status" value="1"/>
</dbReference>
<gene>
    <name evidence="27" type="ORF">FA13DRAFT_1727984</name>
</gene>
<sequence length="1066" mass="111261">MAPRLRYAVGLAVRAQYRLASILSANLVQGAPQCFRTTRRRLNSTAAASSTPTAPSGIPYSSLTIGVPKEAFPNERRVAVTPQNASLLLKKGFSRVLVERHAGEEAQFLDEQYAQAGATLVSKEEVFASSDILLKVRPPLNEEVPRIKEGSTAISFLYPAQNKGVVDALAARKVNAFAMDLIPRISRAQVFDALSSMANIAGYKAVLEASNHFGRFLTGQVTAAGKIPPGKVLVIGAGVAGLSAIVTARRLGAIVRGFDTRSAAREQVQSLGAEFIEVEIEEEGGGAGGYAKVMSKEFIEAEMALFREQCKDVDIIITTALIPGKPSPKLITHDMVAMMKQGSVIVDLAAEAGGNCEATRPGELVVKDGVTVIGYTDLPSRLPTQSSTLYSNNITKFLLSIGDDKRFNINLEDEVVRGSIVTQNGEILPPVVRAMPPPAPTPAPVAKQADVVAITPWQKAKREVATVTAGMGSVIALGKATGPAFMDSFFTFGLAGLVGYRVIWGVTPALHSPLMSVTNAISGLVGVAGMFVMGGGYLPHTIPQALGAMAVLLATINVAGGFVITKRMLDMFKRPTDPPEYPWLYALPAVVFTGGFLGAASTGMSGLVQAGYLTSSILCIGSLSGLASQTTARQGNTLGILGVGSGVLASLGAVGFSPEVIAQFGGVAAIGGLVGLLVGRRVTATELPQTVALLHSIVGLSAVLTSVGSVLQDPSHLTTLHAVTAYLGVVIGGITFTGSIVAFLKLAAKISSRPLRLPGKHLVNISLLGANVAAMTGFLSSLPTATPLIAAGYLGASTVLSFLKGYTTTAAIGGADMPVVITVLNAYSGFALVAEGLMLDNSLLVSVGSLIGVSGSILSYIMCVAMNRSLTNVLFGGISAPTTEIQKIEGTVTQTTVDETVEALSNSDSVILVVGYGMAVAKAQYAISEITSMLRAKGITVRFAIHPVAGRMPGQCNVLLAEASVPYDIVFEMEEINDDFKDTDLTLVIGANDTVNPIALEPGSPIAGMPVLHAWKSKQVIVMKRGLASGYADVPNPMFYMPGTKMLFGDAKDTCDAIKRGLEARK</sequence>
<dbReference type="FunFam" id="3.40.50.720:FF:000028">
    <property type="entry name" value="NAD(P) transhydrogenase subunit alpha"/>
    <property type="match status" value="1"/>
</dbReference>
<feature type="transmembrane region" description="Helical" evidence="24">
    <location>
        <begin position="635"/>
        <end position="654"/>
    </location>
</feature>
<dbReference type="EMBL" id="QPFP01000006">
    <property type="protein sequence ID" value="TEB36391.1"/>
    <property type="molecule type" value="Genomic_DNA"/>
</dbReference>
<keyword evidence="15" id="KW-0007">Acetylation</keyword>
<evidence type="ECO:0000313" key="27">
    <source>
        <dbReference type="EMBL" id="TEB36391.1"/>
    </source>
</evidence>
<dbReference type="InterPro" id="IPR008142">
    <property type="entry name" value="AlaDH/PNT_CS1"/>
</dbReference>
<dbReference type="GO" id="GO:0050661">
    <property type="term" value="F:NADP binding"/>
    <property type="evidence" value="ECO:0007669"/>
    <property type="project" value="TreeGrafter"/>
</dbReference>
<evidence type="ECO:0000256" key="13">
    <source>
        <dbReference type="ARBA" id="ARBA00022967"/>
    </source>
</evidence>
<evidence type="ECO:0000256" key="18">
    <source>
        <dbReference type="ARBA" id="ARBA00023136"/>
    </source>
</evidence>
<feature type="transmembrane region" description="Helical" evidence="24">
    <location>
        <begin position="584"/>
        <end position="604"/>
    </location>
</feature>
<evidence type="ECO:0000256" key="22">
    <source>
        <dbReference type="ARBA" id="ARBA00074145"/>
    </source>
</evidence>
<dbReference type="GO" id="GO:0005743">
    <property type="term" value="C:mitochondrial inner membrane"/>
    <property type="evidence" value="ECO:0007669"/>
    <property type="project" value="UniProtKB-SubCell"/>
</dbReference>
<evidence type="ECO:0000256" key="5">
    <source>
        <dbReference type="ARBA" id="ARBA00012943"/>
    </source>
</evidence>
<evidence type="ECO:0000256" key="7">
    <source>
        <dbReference type="ARBA" id="ARBA00022519"/>
    </source>
</evidence>
<comment type="function">
    <text evidence="20">The transhydrogenation between NADH and NADP is coupled to respiration and ATP hydrolysis and functions as a proton pump across the membrane. May play a role in reactive oxygen species (ROS) detoxification in the adrenal gland.</text>
</comment>
<evidence type="ECO:0000256" key="9">
    <source>
        <dbReference type="ARBA" id="ARBA00022741"/>
    </source>
</evidence>
<feature type="transmembrane region" description="Helical" evidence="24">
    <location>
        <begin position="489"/>
        <end position="510"/>
    </location>
</feature>
<dbReference type="InterPro" id="IPR007886">
    <property type="entry name" value="AlaDH/PNT_N"/>
</dbReference>
<keyword evidence="18 24" id="KW-0472">Membrane</keyword>
<evidence type="ECO:0000256" key="12">
    <source>
        <dbReference type="ARBA" id="ARBA00022946"/>
    </source>
</evidence>
<evidence type="ECO:0000256" key="21">
    <source>
        <dbReference type="ARBA" id="ARBA00061558"/>
    </source>
</evidence>
<dbReference type="EC" id="7.1.1.1" evidence="5"/>
<evidence type="ECO:0000256" key="4">
    <source>
        <dbReference type="ARBA" id="ARBA00011738"/>
    </source>
</evidence>
<dbReference type="Pfam" id="PF12769">
    <property type="entry name" value="PNTB_4TM"/>
    <property type="match status" value="1"/>
</dbReference>
<reference evidence="27 28" key="1">
    <citation type="journal article" date="2019" name="Nat. Ecol. Evol.">
        <title>Megaphylogeny resolves global patterns of mushroom evolution.</title>
        <authorList>
            <person name="Varga T."/>
            <person name="Krizsan K."/>
            <person name="Foldi C."/>
            <person name="Dima B."/>
            <person name="Sanchez-Garcia M."/>
            <person name="Sanchez-Ramirez S."/>
            <person name="Szollosi G.J."/>
            <person name="Szarkandi J.G."/>
            <person name="Papp V."/>
            <person name="Albert L."/>
            <person name="Andreopoulos W."/>
            <person name="Angelini C."/>
            <person name="Antonin V."/>
            <person name="Barry K.W."/>
            <person name="Bougher N.L."/>
            <person name="Buchanan P."/>
            <person name="Buyck B."/>
            <person name="Bense V."/>
            <person name="Catcheside P."/>
            <person name="Chovatia M."/>
            <person name="Cooper J."/>
            <person name="Damon W."/>
            <person name="Desjardin D."/>
            <person name="Finy P."/>
            <person name="Geml J."/>
            <person name="Haridas S."/>
            <person name="Hughes K."/>
            <person name="Justo A."/>
            <person name="Karasinski D."/>
            <person name="Kautmanova I."/>
            <person name="Kiss B."/>
            <person name="Kocsube S."/>
            <person name="Kotiranta H."/>
            <person name="LaButti K.M."/>
            <person name="Lechner B.E."/>
            <person name="Liimatainen K."/>
            <person name="Lipzen A."/>
            <person name="Lukacs Z."/>
            <person name="Mihaltcheva S."/>
            <person name="Morgado L.N."/>
            <person name="Niskanen T."/>
            <person name="Noordeloos M.E."/>
            <person name="Ohm R.A."/>
            <person name="Ortiz-Santana B."/>
            <person name="Ovrebo C."/>
            <person name="Racz N."/>
            <person name="Riley R."/>
            <person name="Savchenko A."/>
            <person name="Shiryaev A."/>
            <person name="Soop K."/>
            <person name="Spirin V."/>
            <person name="Szebenyi C."/>
            <person name="Tomsovsky M."/>
            <person name="Tulloss R.E."/>
            <person name="Uehling J."/>
            <person name="Grigoriev I.V."/>
            <person name="Vagvolgyi C."/>
            <person name="Papp T."/>
            <person name="Martin F.M."/>
            <person name="Miettinen O."/>
            <person name="Hibbett D.S."/>
            <person name="Nagy L.G."/>
        </authorList>
    </citation>
    <scope>NUCLEOTIDE SEQUENCE [LARGE SCALE GENOMIC DNA]</scope>
    <source>
        <strain evidence="27 28">FP101781</strain>
    </source>
</reference>
<comment type="subunit">
    <text evidence="4">Homodimer.</text>
</comment>
<keyword evidence="12" id="KW-0809">Transit peptide</keyword>
<evidence type="ECO:0000259" key="26">
    <source>
        <dbReference type="SMART" id="SM01003"/>
    </source>
</evidence>
<dbReference type="GO" id="GO:0016491">
    <property type="term" value="F:oxidoreductase activity"/>
    <property type="evidence" value="ECO:0007669"/>
    <property type="project" value="InterPro"/>
</dbReference>
<dbReference type="Proteomes" id="UP000298030">
    <property type="component" value="Unassembled WGS sequence"/>
</dbReference>